<dbReference type="Proteomes" id="UP001523262">
    <property type="component" value="Unassembled WGS sequence"/>
</dbReference>
<dbReference type="InterPro" id="IPR029068">
    <property type="entry name" value="Glyas_Bleomycin-R_OHBP_Dase"/>
</dbReference>
<sequence length="118" mass="12871">MINAAHIILYSTNAKADRAFIRDILGLAGVDAGGGWLIFKLPPAEIAVHPTDVYGKHEFYLMCDDLEKTLTELTAKGVTISEPINHQSWGKHASIQLPSGADLAIYQPLHPTAYDLES</sequence>
<name>A0ABT0WJD3_9BACI</name>
<dbReference type="PROSITE" id="PS51819">
    <property type="entry name" value="VOC"/>
    <property type="match status" value="1"/>
</dbReference>
<dbReference type="SUPFAM" id="SSF54593">
    <property type="entry name" value="Glyoxalase/Bleomycin resistance protein/Dihydroxybiphenyl dioxygenase"/>
    <property type="match status" value="1"/>
</dbReference>
<evidence type="ECO:0000259" key="1">
    <source>
        <dbReference type="PROSITE" id="PS51819"/>
    </source>
</evidence>
<organism evidence="2 3">
    <name type="scientific">Neobacillus pocheonensis</name>
    <dbReference type="NCBI Taxonomy" id="363869"/>
    <lineage>
        <taxon>Bacteria</taxon>
        <taxon>Bacillati</taxon>
        <taxon>Bacillota</taxon>
        <taxon>Bacilli</taxon>
        <taxon>Bacillales</taxon>
        <taxon>Bacillaceae</taxon>
        <taxon>Neobacillus</taxon>
    </lineage>
</organism>
<proteinExistence type="predicted"/>
<evidence type="ECO:0000313" key="3">
    <source>
        <dbReference type="Proteomes" id="UP001523262"/>
    </source>
</evidence>
<gene>
    <name evidence="2" type="ORF">NDK43_32330</name>
</gene>
<protein>
    <recommendedName>
        <fullName evidence="1">VOC domain-containing protein</fullName>
    </recommendedName>
</protein>
<dbReference type="InterPro" id="IPR004360">
    <property type="entry name" value="Glyas_Fos-R_dOase_dom"/>
</dbReference>
<reference evidence="2 3" key="1">
    <citation type="submission" date="2022-06" db="EMBL/GenBank/DDBJ databases">
        <authorList>
            <person name="Jeon C.O."/>
        </authorList>
    </citation>
    <scope>NUCLEOTIDE SEQUENCE [LARGE SCALE GENOMIC DNA]</scope>
    <source>
        <strain evidence="2 3">KCTC 13943</strain>
    </source>
</reference>
<accession>A0ABT0WJD3</accession>
<comment type="caution">
    <text evidence="2">The sequence shown here is derived from an EMBL/GenBank/DDBJ whole genome shotgun (WGS) entry which is preliminary data.</text>
</comment>
<dbReference type="EMBL" id="JAMQCR010000003">
    <property type="protein sequence ID" value="MCM2536120.1"/>
    <property type="molecule type" value="Genomic_DNA"/>
</dbReference>
<keyword evidence="3" id="KW-1185">Reference proteome</keyword>
<feature type="domain" description="VOC" evidence="1">
    <location>
        <begin position="3"/>
        <end position="108"/>
    </location>
</feature>
<evidence type="ECO:0000313" key="2">
    <source>
        <dbReference type="EMBL" id="MCM2536120.1"/>
    </source>
</evidence>
<dbReference type="Pfam" id="PF00903">
    <property type="entry name" value="Glyoxalase"/>
    <property type="match status" value="1"/>
</dbReference>
<dbReference type="InterPro" id="IPR037523">
    <property type="entry name" value="VOC_core"/>
</dbReference>
<dbReference type="Gene3D" id="3.10.180.10">
    <property type="entry name" value="2,3-Dihydroxybiphenyl 1,2-Dioxygenase, domain 1"/>
    <property type="match status" value="1"/>
</dbReference>